<feature type="compositionally biased region" description="Basic residues" evidence="1">
    <location>
        <begin position="7"/>
        <end position="20"/>
    </location>
</feature>
<organism evidence="2 3">
    <name type="scientific">Triticum urartu</name>
    <name type="common">Red wild einkorn</name>
    <name type="synonym">Crithodium urartu</name>
    <dbReference type="NCBI Taxonomy" id="4572"/>
    <lineage>
        <taxon>Eukaryota</taxon>
        <taxon>Viridiplantae</taxon>
        <taxon>Streptophyta</taxon>
        <taxon>Embryophyta</taxon>
        <taxon>Tracheophyta</taxon>
        <taxon>Spermatophyta</taxon>
        <taxon>Magnoliopsida</taxon>
        <taxon>Liliopsida</taxon>
        <taxon>Poales</taxon>
        <taxon>Poaceae</taxon>
        <taxon>BOP clade</taxon>
        <taxon>Pooideae</taxon>
        <taxon>Triticodae</taxon>
        <taxon>Triticeae</taxon>
        <taxon>Triticinae</taxon>
        <taxon>Triticum</taxon>
    </lineage>
</organism>
<keyword evidence="3" id="KW-1185">Reference proteome</keyword>
<dbReference type="EnsemblPlants" id="TuG1812G0200001640.01.T01">
    <property type="protein sequence ID" value="TuG1812G0200001640.01.T01.cds283594"/>
    <property type="gene ID" value="TuG1812G0200001640.01"/>
</dbReference>
<accession>A0A8R7TEF7</accession>
<evidence type="ECO:0000256" key="1">
    <source>
        <dbReference type="SAM" id="MobiDB-lite"/>
    </source>
</evidence>
<reference evidence="2" key="2">
    <citation type="submission" date="2018-03" db="EMBL/GenBank/DDBJ databases">
        <title>The Triticum urartu genome reveals the dynamic nature of wheat genome evolution.</title>
        <authorList>
            <person name="Ling H."/>
            <person name="Ma B."/>
            <person name="Shi X."/>
            <person name="Liu H."/>
            <person name="Dong L."/>
            <person name="Sun H."/>
            <person name="Cao Y."/>
            <person name="Gao Q."/>
            <person name="Zheng S."/>
            <person name="Li Y."/>
            <person name="Yu Y."/>
            <person name="Du H."/>
            <person name="Qi M."/>
            <person name="Li Y."/>
            <person name="Yu H."/>
            <person name="Cui Y."/>
            <person name="Wang N."/>
            <person name="Chen C."/>
            <person name="Wu H."/>
            <person name="Zhao Y."/>
            <person name="Zhang J."/>
            <person name="Li Y."/>
            <person name="Zhou W."/>
            <person name="Zhang B."/>
            <person name="Hu W."/>
            <person name="Eijk M."/>
            <person name="Tang J."/>
            <person name="Witsenboer H."/>
            <person name="Zhao S."/>
            <person name="Li Z."/>
            <person name="Zhang A."/>
            <person name="Wang D."/>
            <person name="Liang C."/>
        </authorList>
    </citation>
    <scope>NUCLEOTIDE SEQUENCE [LARGE SCALE GENOMIC DNA]</scope>
    <source>
        <strain evidence="2">cv. G1812</strain>
    </source>
</reference>
<evidence type="ECO:0000313" key="2">
    <source>
        <dbReference type="EnsemblPlants" id="TuG1812G0200001640.01.T01.cds283594"/>
    </source>
</evidence>
<feature type="region of interest" description="Disordered" evidence="1">
    <location>
        <begin position="29"/>
        <end position="48"/>
    </location>
</feature>
<name>A0A8R7TEF7_TRIUA</name>
<dbReference type="Gramene" id="TuG1812G0200001640.01.T01">
    <property type="protein sequence ID" value="TuG1812G0200001640.01.T01.cds283594"/>
    <property type="gene ID" value="TuG1812G0200001640.01"/>
</dbReference>
<dbReference type="AlphaFoldDB" id="A0A8R7TEF7"/>
<evidence type="ECO:0000313" key="3">
    <source>
        <dbReference type="Proteomes" id="UP000015106"/>
    </source>
</evidence>
<protein>
    <submittedName>
        <fullName evidence="2">Uncharacterized protein</fullName>
    </submittedName>
</protein>
<sequence>LVPQRLGRPRQRRFGRSWRRQRRWPRVGAVRGVPQSGEGRGGGEAAAGVHAPVPCRLRRHLVALPLHLPSVQGHGRAPFERPGASCVITARFAEFSVLCSMYFCTYQM</sequence>
<proteinExistence type="predicted"/>
<dbReference type="Proteomes" id="UP000015106">
    <property type="component" value="Chromosome 2"/>
</dbReference>
<reference evidence="2" key="3">
    <citation type="submission" date="2022-06" db="UniProtKB">
        <authorList>
            <consortium name="EnsemblPlants"/>
        </authorList>
    </citation>
    <scope>IDENTIFICATION</scope>
</reference>
<reference evidence="3" key="1">
    <citation type="journal article" date="2013" name="Nature">
        <title>Draft genome of the wheat A-genome progenitor Triticum urartu.</title>
        <authorList>
            <person name="Ling H.Q."/>
            <person name="Zhao S."/>
            <person name="Liu D."/>
            <person name="Wang J."/>
            <person name="Sun H."/>
            <person name="Zhang C."/>
            <person name="Fan H."/>
            <person name="Li D."/>
            <person name="Dong L."/>
            <person name="Tao Y."/>
            <person name="Gao C."/>
            <person name="Wu H."/>
            <person name="Li Y."/>
            <person name="Cui Y."/>
            <person name="Guo X."/>
            <person name="Zheng S."/>
            <person name="Wang B."/>
            <person name="Yu K."/>
            <person name="Liang Q."/>
            <person name="Yang W."/>
            <person name="Lou X."/>
            <person name="Chen J."/>
            <person name="Feng M."/>
            <person name="Jian J."/>
            <person name="Zhang X."/>
            <person name="Luo G."/>
            <person name="Jiang Y."/>
            <person name="Liu J."/>
            <person name="Wang Z."/>
            <person name="Sha Y."/>
            <person name="Zhang B."/>
            <person name="Wu H."/>
            <person name="Tang D."/>
            <person name="Shen Q."/>
            <person name="Xue P."/>
            <person name="Zou S."/>
            <person name="Wang X."/>
            <person name="Liu X."/>
            <person name="Wang F."/>
            <person name="Yang Y."/>
            <person name="An X."/>
            <person name="Dong Z."/>
            <person name="Zhang K."/>
            <person name="Zhang X."/>
            <person name="Luo M.C."/>
            <person name="Dvorak J."/>
            <person name="Tong Y."/>
            <person name="Wang J."/>
            <person name="Yang H."/>
            <person name="Li Z."/>
            <person name="Wang D."/>
            <person name="Zhang A."/>
            <person name="Wang J."/>
        </authorList>
    </citation>
    <scope>NUCLEOTIDE SEQUENCE</scope>
    <source>
        <strain evidence="3">cv. G1812</strain>
    </source>
</reference>
<feature type="region of interest" description="Disordered" evidence="1">
    <location>
        <begin position="1"/>
        <end position="20"/>
    </location>
</feature>